<keyword evidence="4" id="KW-0964">Secreted</keyword>
<proteinExistence type="inferred from homology"/>
<comment type="caution">
    <text evidence="11">The sequence shown here is derived from an EMBL/GenBank/DDBJ whole genome shotgun (WGS) entry which is preliminary data.</text>
</comment>
<dbReference type="EMBL" id="JAMSHJ010000004">
    <property type="protein sequence ID" value="KAI5423115.1"/>
    <property type="molecule type" value="Genomic_DNA"/>
</dbReference>
<dbReference type="InterPro" id="IPR000743">
    <property type="entry name" value="Glyco_hydro_28"/>
</dbReference>
<sequence length="345" mass="37442">MKVLIFCILILGFVSSCLCERWNINAAPTKNNIYNVVDYGARGDGVTDDTQLKGKIVAPPQKAFKDKSSWIRIQYVNSLTIDGTSTGRIDGFGSTWWPCKSCRRPIALSFHSCNDLTVSNVRITNSPGGHISINGCNNAKFSHMDVQSPGDSPNTDGFDISSSKNILIEDSNIRVGDDCIAINGGSSYINASRLACGPGHGISIGSLGRGNSYETVEEVHVQNCKFTNTTNGARIKTFPGGSGYARKISFEQIHLTNVKNPIIIDQHYGVRDVKESAVKVSDVRYYGIKGTSASDVAINLKCESCFNVVLDQINIVSSQPKKKAQSYCKNFHGKIGSTIPKVNCN</sequence>
<comment type="similarity">
    <text evidence="2 9">Belongs to the glycosyl hydrolase 28 family.</text>
</comment>
<evidence type="ECO:0000313" key="12">
    <source>
        <dbReference type="Proteomes" id="UP001058974"/>
    </source>
</evidence>
<evidence type="ECO:0000256" key="3">
    <source>
        <dbReference type="ARBA" id="ARBA00022512"/>
    </source>
</evidence>
<keyword evidence="12" id="KW-1185">Reference proteome</keyword>
<keyword evidence="6 9" id="KW-0326">Glycosidase</keyword>
<evidence type="ECO:0000256" key="10">
    <source>
        <dbReference type="SAM" id="SignalP"/>
    </source>
</evidence>
<dbReference type="InterPro" id="IPR012334">
    <property type="entry name" value="Pectin_lyas_fold"/>
</dbReference>
<dbReference type="GO" id="GO:0004650">
    <property type="term" value="F:polygalacturonase activity"/>
    <property type="evidence" value="ECO:0007669"/>
    <property type="project" value="InterPro"/>
</dbReference>
<protein>
    <recommendedName>
        <fullName evidence="13">Polygalacturonase</fullName>
    </recommendedName>
</protein>
<dbReference type="InterPro" id="IPR011050">
    <property type="entry name" value="Pectin_lyase_fold/virulence"/>
</dbReference>
<evidence type="ECO:0000256" key="8">
    <source>
        <dbReference type="PROSITE-ProRule" id="PRU10052"/>
    </source>
</evidence>
<dbReference type="GO" id="GO:0071555">
    <property type="term" value="P:cell wall organization"/>
    <property type="evidence" value="ECO:0007669"/>
    <property type="project" value="UniProtKB-KW"/>
</dbReference>
<dbReference type="Proteomes" id="UP001058974">
    <property type="component" value="Chromosome 4"/>
</dbReference>
<evidence type="ECO:0000256" key="5">
    <source>
        <dbReference type="ARBA" id="ARBA00022801"/>
    </source>
</evidence>
<evidence type="ECO:0000256" key="9">
    <source>
        <dbReference type="RuleBase" id="RU361169"/>
    </source>
</evidence>
<organism evidence="11 12">
    <name type="scientific">Pisum sativum</name>
    <name type="common">Garden pea</name>
    <name type="synonym">Lathyrus oleraceus</name>
    <dbReference type="NCBI Taxonomy" id="3888"/>
    <lineage>
        <taxon>Eukaryota</taxon>
        <taxon>Viridiplantae</taxon>
        <taxon>Streptophyta</taxon>
        <taxon>Embryophyta</taxon>
        <taxon>Tracheophyta</taxon>
        <taxon>Spermatophyta</taxon>
        <taxon>Magnoliopsida</taxon>
        <taxon>eudicotyledons</taxon>
        <taxon>Gunneridae</taxon>
        <taxon>Pentapetalae</taxon>
        <taxon>rosids</taxon>
        <taxon>fabids</taxon>
        <taxon>Fabales</taxon>
        <taxon>Fabaceae</taxon>
        <taxon>Papilionoideae</taxon>
        <taxon>50 kb inversion clade</taxon>
        <taxon>NPAAA clade</taxon>
        <taxon>Hologalegina</taxon>
        <taxon>IRL clade</taxon>
        <taxon>Fabeae</taxon>
        <taxon>Lathyrus</taxon>
    </lineage>
</organism>
<dbReference type="AlphaFoldDB" id="A0A9D4XQC1"/>
<evidence type="ECO:0000313" key="11">
    <source>
        <dbReference type="EMBL" id="KAI5423115.1"/>
    </source>
</evidence>
<evidence type="ECO:0000256" key="2">
    <source>
        <dbReference type="ARBA" id="ARBA00008834"/>
    </source>
</evidence>
<dbReference type="PROSITE" id="PS00502">
    <property type="entry name" value="POLYGALACTURONASE"/>
    <property type="match status" value="1"/>
</dbReference>
<evidence type="ECO:0000256" key="6">
    <source>
        <dbReference type="ARBA" id="ARBA00023295"/>
    </source>
</evidence>
<keyword evidence="10" id="KW-0732">Signal</keyword>
<dbReference type="Gramene" id="Psat04G0620200-T1">
    <property type="protein sequence ID" value="KAI5423115.1"/>
    <property type="gene ID" value="KIW84_046202"/>
</dbReference>
<feature type="signal peptide" evidence="10">
    <location>
        <begin position="1"/>
        <end position="19"/>
    </location>
</feature>
<reference evidence="11 12" key="1">
    <citation type="journal article" date="2022" name="Nat. Genet.">
        <title>Improved pea reference genome and pan-genome highlight genomic features and evolutionary characteristics.</title>
        <authorList>
            <person name="Yang T."/>
            <person name="Liu R."/>
            <person name="Luo Y."/>
            <person name="Hu S."/>
            <person name="Wang D."/>
            <person name="Wang C."/>
            <person name="Pandey M.K."/>
            <person name="Ge S."/>
            <person name="Xu Q."/>
            <person name="Li N."/>
            <person name="Li G."/>
            <person name="Huang Y."/>
            <person name="Saxena R.K."/>
            <person name="Ji Y."/>
            <person name="Li M."/>
            <person name="Yan X."/>
            <person name="He Y."/>
            <person name="Liu Y."/>
            <person name="Wang X."/>
            <person name="Xiang C."/>
            <person name="Varshney R.K."/>
            <person name="Ding H."/>
            <person name="Gao S."/>
            <person name="Zong X."/>
        </authorList>
    </citation>
    <scope>NUCLEOTIDE SEQUENCE [LARGE SCALE GENOMIC DNA]</scope>
    <source>
        <strain evidence="11 12">cv. Zhongwan 6</strain>
    </source>
</reference>
<keyword evidence="3" id="KW-0134">Cell wall</keyword>
<dbReference type="Gene3D" id="2.160.20.10">
    <property type="entry name" value="Single-stranded right-handed beta-helix, Pectin lyase-like"/>
    <property type="match status" value="1"/>
</dbReference>
<dbReference type="GO" id="GO:0005975">
    <property type="term" value="P:carbohydrate metabolic process"/>
    <property type="evidence" value="ECO:0007669"/>
    <property type="project" value="InterPro"/>
</dbReference>
<feature type="chain" id="PRO_5039148115" description="Polygalacturonase" evidence="10">
    <location>
        <begin position="20"/>
        <end position="345"/>
    </location>
</feature>
<dbReference type="SMART" id="SM00710">
    <property type="entry name" value="PbH1"/>
    <property type="match status" value="4"/>
</dbReference>
<evidence type="ECO:0000256" key="7">
    <source>
        <dbReference type="ARBA" id="ARBA00023316"/>
    </source>
</evidence>
<dbReference type="Pfam" id="PF00295">
    <property type="entry name" value="Glyco_hydro_28"/>
    <property type="match status" value="1"/>
</dbReference>
<gene>
    <name evidence="11" type="ORF">KIW84_046202</name>
</gene>
<dbReference type="SUPFAM" id="SSF51126">
    <property type="entry name" value="Pectin lyase-like"/>
    <property type="match status" value="1"/>
</dbReference>
<keyword evidence="5 9" id="KW-0378">Hydrolase</keyword>
<keyword evidence="7" id="KW-0961">Cell wall biogenesis/degradation</keyword>
<accession>A0A9D4XQC1</accession>
<comment type="subcellular location">
    <subcellularLocation>
        <location evidence="1">Secreted</location>
        <location evidence="1">Cell wall</location>
    </subcellularLocation>
</comment>
<feature type="active site" evidence="8">
    <location>
        <position position="200"/>
    </location>
</feature>
<dbReference type="PROSITE" id="PS51257">
    <property type="entry name" value="PROKAR_LIPOPROTEIN"/>
    <property type="match status" value="1"/>
</dbReference>
<evidence type="ECO:0008006" key="13">
    <source>
        <dbReference type="Google" id="ProtNLM"/>
    </source>
</evidence>
<dbReference type="InterPro" id="IPR006626">
    <property type="entry name" value="PbH1"/>
</dbReference>
<evidence type="ECO:0000256" key="4">
    <source>
        <dbReference type="ARBA" id="ARBA00022525"/>
    </source>
</evidence>
<dbReference type="PANTHER" id="PTHR31375">
    <property type="match status" value="1"/>
</dbReference>
<name>A0A9D4XQC1_PEA</name>
<evidence type="ECO:0000256" key="1">
    <source>
        <dbReference type="ARBA" id="ARBA00004191"/>
    </source>
</evidence>